<reference evidence="2" key="1">
    <citation type="journal article" date="2021" name="Proc. Natl. Acad. Sci. U.S.A.">
        <title>A Catalog of Tens of Thousands of Viruses from Human Metagenomes Reveals Hidden Associations with Chronic Diseases.</title>
        <authorList>
            <person name="Tisza M.J."/>
            <person name="Buck C.B."/>
        </authorList>
    </citation>
    <scope>NUCLEOTIDE SEQUENCE</scope>
    <source>
        <strain evidence="2">CtBCv9</strain>
    </source>
</reference>
<protein>
    <submittedName>
        <fullName evidence="2">Uncharacterized protein</fullName>
    </submittedName>
</protein>
<accession>A0A8S5U6F2</accession>
<proteinExistence type="predicted"/>
<organism evidence="2">
    <name type="scientific">Myoviridae sp. ctBCv9</name>
    <dbReference type="NCBI Taxonomy" id="2825045"/>
    <lineage>
        <taxon>Viruses</taxon>
        <taxon>Duplodnaviria</taxon>
        <taxon>Heunggongvirae</taxon>
        <taxon>Uroviricota</taxon>
        <taxon>Caudoviricetes</taxon>
    </lineage>
</organism>
<sequence>MKEGDKANKKRERTRENESKTEHLRDIRSYYEIGAITIFGQI</sequence>
<dbReference type="EMBL" id="BK016019">
    <property type="protein sequence ID" value="DAF89997.1"/>
    <property type="molecule type" value="Genomic_DNA"/>
</dbReference>
<evidence type="ECO:0000313" key="2">
    <source>
        <dbReference type="EMBL" id="DAF89997.1"/>
    </source>
</evidence>
<evidence type="ECO:0000256" key="1">
    <source>
        <dbReference type="SAM" id="MobiDB-lite"/>
    </source>
</evidence>
<name>A0A8S5U6F2_9CAUD</name>
<feature type="region of interest" description="Disordered" evidence="1">
    <location>
        <begin position="1"/>
        <end position="22"/>
    </location>
</feature>